<keyword evidence="3" id="KW-0346">Stress response</keyword>
<dbReference type="GO" id="GO:0051087">
    <property type="term" value="F:protein-folding chaperone binding"/>
    <property type="evidence" value="ECO:0007669"/>
    <property type="project" value="InterPro"/>
</dbReference>
<sequence length="158" mass="18494">MGKKKIKKELEEELKTKNKEIGELKHKYLMALADLENYKKRMKREFEEFMKYANEGLLKELIPVVDNFERALKVKHKDDTFFKGIELIYKHLLSILKKEGVEAFESVGKEFDSRYHEAVSVVPSKHKDGIVVEELEKGYSLKGKLARPARVVVAQKRR</sequence>
<dbReference type="PRINTS" id="PR00773">
    <property type="entry name" value="GRPEPROTEIN"/>
</dbReference>
<evidence type="ECO:0000256" key="5">
    <source>
        <dbReference type="SAM" id="Coils"/>
    </source>
</evidence>
<organism evidence="6 7">
    <name type="scientific">candidate division WOR-3 bacterium JGI_Cruoil_03_44_89</name>
    <dbReference type="NCBI Taxonomy" id="1973748"/>
    <lineage>
        <taxon>Bacteria</taxon>
        <taxon>Bacteria division WOR-3</taxon>
    </lineage>
</organism>
<evidence type="ECO:0000256" key="3">
    <source>
        <dbReference type="HAMAP-Rule" id="MF_01151"/>
    </source>
</evidence>
<dbReference type="GO" id="GO:0051082">
    <property type="term" value="F:unfolded protein binding"/>
    <property type="evidence" value="ECO:0007669"/>
    <property type="project" value="TreeGrafter"/>
</dbReference>
<dbReference type="GO" id="GO:0006457">
    <property type="term" value="P:protein folding"/>
    <property type="evidence" value="ECO:0007669"/>
    <property type="project" value="InterPro"/>
</dbReference>
<proteinExistence type="inferred from homology"/>
<reference evidence="6 7" key="1">
    <citation type="submission" date="2017-07" db="EMBL/GenBank/DDBJ databases">
        <title>Recovery of genomes from metagenomes via a dereplication, aggregation, and scoring strategy.</title>
        <authorList>
            <person name="Sieber C.M."/>
            <person name="Probst A.J."/>
            <person name="Sharrar A."/>
            <person name="Thomas B.C."/>
            <person name="Hess M."/>
            <person name="Tringe S.G."/>
            <person name="Banfield J.F."/>
        </authorList>
    </citation>
    <scope>NUCLEOTIDE SEQUENCE [LARGE SCALE GENOMIC DNA]</scope>
    <source>
        <strain evidence="6">JGI_Cruoil_03_44_89</strain>
    </source>
</reference>
<dbReference type="Pfam" id="PF01025">
    <property type="entry name" value="GrpE"/>
    <property type="match status" value="1"/>
</dbReference>
<keyword evidence="5" id="KW-0175">Coiled coil</keyword>
<comment type="subunit">
    <text evidence="3">Homodimer.</text>
</comment>
<comment type="function">
    <text evidence="3">Participates actively in the response to hyperosmotic and heat shock by preventing the aggregation of stress-denatured proteins, in association with DnaK and GrpE. It is the nucleotide exchange factor for DnaK and may function as a thermosensor. Unfolded proteins bind initially to DnaJ; upon interaction with the DnaJ-bound protein, DnaK hydrolyzes its bound ATP, resulting in the formation of a stable complex. GrpE releases ADP from DnaK; ATP binding to DnaK triggers the release of the substrate protein, thus completing the reaction cycle. Several rounds of ATP-dependent interactions between DnaJ, DnaK and GrpE are required for fully efficient folding.</text>
</comment>
<evidence type="ECO:0000313" key="7">
    <source>
        <dbReference type="Proteomes" id="UP000215215"/>
    </source>
</evidence>
<dbReference type="PANTHER" id="PTHR21237">
    <property type="entry name" value="GRPE PROTEIN"/>
    <property type="match status" value="1"/>
</dbReference>
<dbReference type="PANTHER" id="PTHR21237:SF23">
    <property type="entry name" value="GRPE PROTEIN HOMOLOG, MITOCHONDRIAL"/>
    <property type="match status" value="1"/>
</dbReference>
<dbReference type="CDD" id="cd00446">
    <property type="entry name" value="GrpE"/>
    <property type="match status" value="1"/>
</dbReference>
<dbReference type="Proteomes" id="UP000215215">
    <property type="component" value="Unassembled WGS sequence"/>
</dbReference>
<dbReference type="Gene3D" id="2.30.22.10">
    <property type="entry name" value="Head domain of nucleotide exchange factor GrpE"/>
    <property type="match status" value="1"/>
</dbReference>
<dbReference type="Gene3D" id="3.90.20.20">
    <property type="match status" value="1"/>
</dbReference>
<dbReference type="AlphaFoldDB" id="A0A235C1B4"/>
<evidence type="ECO:0000256" key="2">
    <source>
        <dbReference type="ARBA" id="ARBA00023186"/>
    </source>
</evidence>
<accession>A0A235C1B4</accession>
<evidence type="ECO:0000313" key="6">
    <source>
        <dbReference type="EMBL" id="OYD17585.1"/>
    </source>
</evidence>
<evidence type="ECO:0000256" key="4">
    <source>
        <dbReference type="RuleBase" id="RU004478"/>
    </source>
</evidence>
<dbReference type="SUPFAM" id="SSF51064">
    <property type="entry name" value="Head domain of nucleotide exchange factor GrpE"/>
    <property type="match status" value="1"/>
</dbReference>
<protein>
    <recommendedName>
        <fullName evidence="3">Protein GrpE</fullName>
    </recommendedName>
    <alternativeName>
        <fullName evidence="3">HSP-70 cofactor</fullName>
    </alternativeName>
</protein>
<dbReference type="GO" id="GO:0000774">
    <property type="term" value="F:adenyl-nucleotide exchange factor activity"/>
    <property type="evidence" value="ECO:0007669"/>
    <property type="project" value="InterPro"/>
</dbReference>
<dbReference type="InterPro" id="IPR013805">
    <property type="entry name" value="GrpE_CC"/>
</dbReference>
<dbReference type="HAMAP" id="MF_01151">
    <property type="entry name" value="GrpE"/>
    <property type="match status" value="1"/>
</dbReference>
<dbReference type="InterPro" id="IPR000740">
    <property type="entry name" value="GrpE"/>
</dbReference>
<comment type="caution">
    <text evidence="6">The sequence shown here is derived from an EMBL/GenBank/DDBJ whole genome shotgun (WGS) entry which is preliminary data.</text>
</comment>
<feature type="coiled-coil region" evidence="5">
    <location>
        <begin position="7"/>
        <end position="55"/>
    </location>
</feature>
<dbReference type="InterPro" id="IPR009012">
    <property type="entry name" value="GrpE_head"/>
</dbReference>
<dbReference type="GO" id="GO:0005737">
    <property type="term" value="C:cytoplasm"/>
    <property type="evidence" value="ECO:0007669"/>
    <property type="project" value="UniProtKB-SubCell"/>
</dbReference>
<keyword evidence="2 3" id="KW-0143">Chaperone</keyword>
<comment type="similarity">
    <text evidence="1 3 4">Belongs to the GrpE family.</text>
</comment>
<keyword evidence="3" id="KW-0963">Cytoplasm</keyword>
<gene>
    <name evidence="3 6" type="primary">grpE</name>
    <name evidence="6" type="ORF">CH333_00210</name>
</gene>
<name>A0A235C1B4_UNCW3</name>
<dbReference type="EMBL" id="NOZQ01000003">
    <property type="protein sequence ID" value="OYD17585.1"/>
    <property type="molecule type" value="Genomic_DNA"/>
</dbReference>
<evidence type="ECO:0000256" key="1">
    <source>
        <dbReference type="ARBA" id="ARBA00009054"/>
    </source>
</evidence>
<comment type="subcellular location">
    <subcellularLocation>
        <location evidence="3">Cytoplasm</location>
    </subcellularLocation>
</comment>
<dbReference type="GO" id="GO:0042803">
    <property type="term" value="F:protein homodimerization activity"/>
    <property type="evidence" value="ECO:0007669"/>
    <property type="project" value="InterPro"/>
</dbReference>
<dbReference type="SUPFAM" id="SSF58014">
    <property type="entry name" value="Coiled-coil domain of nucleotide exchange factor GrpE"/>
    <property type="match status" value="1"/>
</dbReference>